<proteinExistence type="predicted"/>
<evidence type="ECO:0000256" key="1">
    <source>
        <dbReference type="SAM" id="MobiDB-lite"/>
    </source>
</evidence>
<dbReference type="AlphaFoldDB" id="A0A0J9XJI7"/>
<feature type="region of interest" description="Disordered" evidence="1">
    <location>
        <begin position="237"/>
        <end position="307"/>
    </location>
</feature>
<evidence type="ECO:0000313" key="2">
    <source>
        <dbReference type="EMBL" id="CDO57630.1"/>
    </source>
</evidence>
<evidence type="ECO:0000313" key="3">
    <source>
        <dbReference type="Proteomes" id="UP000242525"/>
    </source>
</evidence>
<evidence type="ECO:0008006" key="4">
    <source>
        <dbReference type="Google" id="ProtNLM"/>
    </source>
</evidence>
<name>A0A0J9XJI7_GEOCN</name>
<organism evidence="2 3">
    <name type="scientific">Geotrichum candidum</name>
    <name type="common">Oospora lactis</name>
    <name type="synonym">Dipodascus geotrichum</name>
    <dbReference type="NCBI Taxonomy" id="1173061"/>
    <lineage>
        <taxon>Eukaryota</taxon>
        <taxon>Fungi</taxon>
        <taxon>Dikarya</taxon>
        <taxon>Ascomycota</taxon>
        <taxon>Saccharomycotina</taxon>
        <taxon>Dipodascomycetes</taxon>
        <taxon>Dipodascales</taxon>
        <taxon>Dipodascaceae</taxon>
        <taxon>Geotrichum</taxon>
    </lineage>
</organism>
<keyword evidence="3" id="KW-1185">Reference proteome</keyword>
<comment type="caution">
    <text evidence="2">The sequence shown here is derived from an EMBL/GenBank/DDBJ whole genome shotgun (WGS) entry which is preliminary data.</text>
</comment>
<dbReference type="SUPFAM" id="SSF46689">
    <property type="entry name" value="Homeodomain-like"/>
    <property type="match status" value="1"/>
</dbReference>
<gene>
    <name evidence="2" type="ORF">BN980_GECA23s01176g</name>
</gene>
<dbReference type="InterPro" id="IPR009057">
    <property type="entry name" value="Homeodomain-like_sf"/>
</dbReference>
<protein>
    <recommendedName>
        <fullName evidence="4">HTH CENPB-type domain-containing protein</fullName>
    </recommendedName>
</protein>
<reference evidence="2" key="1">
    <citation type="submission" date="2014-03" db="EMBL/GenBank/DDBJ databases">
        <authorList>
            <person name="Casaregola S."/>
        </authorList>
    </citation>
    <scope>NUCLEOTIDE SEQUENCE [LARGE SCALE GENOMIC DNA]</scope>
    <source>
        <strain evidence="2">CLIB 918</strain>
    </source>
</reference>
<accession>A0A0J9XJI7</accession>
<sequence length="524" mass="57921">MSFIKEEKIQEAIRLVQECNYSRRKAASSTGISPNTLKRRLNGSIPREEYLEKTKKITASEELILENMIISLIQQGEHIKASTLRLLVAIYIRNKTIPTNFNTQDIELESIPKGWCSRFMKRSKNLIVNQGAVEIANENSVESPSDPPSAFSMLLSPPKSDSEDLAETQEHIADSATVLIENFRISFETLKKSCNTNCDSAFLLDTIESMSTLFKDVSTLATVLNFTSHIAKSRNSPIQYARKRSSNNNNNNSSEFRKFSSRRNSDEKPDEANNTNADSDFSRNKGASSDFSISGSKKAIAPSEKTSDVSEFITAGLETPTSPVSPQSDPSLISMVSKKRSFRELNSDGQGKNYSVSESQFQDWSSFSANTLSNQSFTDESVELLPTEIEFDESSSIPGTSTQIAPGALKRRPSGIVNCESNFYSYSYPDSCNLSTYCPEQQLYNVTPPIFLTNSDINVLSSISMPTTNDLEYSNMKNSDYINLSSSSDDVAATGNTNKADPNNLESVNVDSILNLPNNTITIP</sequence>
<feature type="compositionally biased region" description="Polar residues" evidence="1">
    <location>
        <begin position="272"/>
        <end position="295"/>
    </location>
</feature>
<dbReference type="Proteomes" id="UP000242525">
    <property type="component" value="Unassembled WGS sequence"/>
</dbReference>
<dbReference type="EMBL" id="CCBN010000023">
    <property type="protein sequence ID" value="CDO57630.1"/>
    <property type="molecule type" value="Genomic_DNA"/>
</dbReference>
<feature type="compositionally biased region" description="Basic and acidic residues" evidence="1">
    <location>
        <begin position="255"/>
        <end position="271"/>
    </location>
</feature>